<evidence type="ECO:0000259" key="1">
    <source>
        <dbReference type="Pfam" id="PF02371"/>
    </source>
</evidence>
<feature type="domain" description="Transposase IS116/IS110/IS902 C-terminal" evidence="1">
    <location>
        <begin position="160"/>
        <end position="238"/>
    </location>
</feature>
<dbReference type="PANTHER" id="PTHR33055:SF3">
    <property type="entry name" value="PUTATIVE TRANSPOSASE FOR IS117-RELATED"/>
    <property type="match status" value="1"/>
</dbReference>
<sequence>MEEYQLTEEVYVELRLLGRQYSHYVKMKIESKLALGNMLDKTMPGIKNLLKSGGVNLKKDKLNDFVEEYWHFDNISKKSEKQFIGSYLRWAKKMGYHQNETKAKQIYAIALEGIPTLSSSSPSTKMLVLESVRVLNEINQTLELILSQMRELSRGLKEYEVIKEMPGVGETLGPRLIAEIGDVRRFKNGKSLVAYAGIDAPPHESGQFTGTKRHISKRGSSLLRKTGYEVMKCLKSNKPSEDPVYQFMLKKNWKEKRIR</sequence>
<reference evidence="2" key="1">
    <citation type="submission" date="2019-08" db="EMBL/GenBank/DDBJ databases">
        <authorList>
            <person name="Kucharzyk K."/>
            <person name="Murdoch R.W."/>
            <person name="Higgins S."/>
            <person name="Loffler F."/>
        </authorList>
    </citation>
    <scope>NUCLEOTIDE SEQUENCE</scope>
</reference>
<dbReference type="Pfam" id="PF02371">
    <property type="entry name" value="Transposase_20"/>
    <property type="match status" value="1"/>
</dbReference>
<proteinExistence type="predicted"/>
<dbReference type="AlphaFoldDB" id="A0A644YE95"/>
<evidence type="ECO:0000313" key="2">
    <source>
        <dbReference type="EMBL" id="MPM24484.1"/>
    </source>
</evidence>
<dbReference type="GO" id="GO:0006313">
    <property type="term" value="P:DNA transposition"/>
    <property type="evidence" value="ECO:0007669"/>
    <property type="project" value="InterPro"/>
</dbReference>
<gene>
    <name evidence="2" type="ORF">SDC9_70967</name>
</gene>
<dbReference type="EMBL" id="VSSQ01004273">
    <property type="protein sequence ID" value="MPM24484.1"/>
    <property type="molecule type" value="Genomic_DNA"/>
</dbReference>
<name>A0A644YE95_9ZZZZ</name>
<dbReference type="GO" id="GO:0004803">
    <property type="term" value="F:transposase activity"/>
    <property type="evidence" value="ECO:0007669"/>
    <property type="project" value="InterPro"/>
</dbReference>
<accession>A0A644YE95</accession>
<organism evidence="2">
    <name type="scientific">bioreactor metagenome</name>
    <dbReference type="NCBI Taxonomy" id="1076179"/>
    <lineage>
        <taxon>unclassified sequences</taxon>
        <taxon>metagenomes</taxon>
        <taxon>ecological metagenomes</taxon>
    </lineage>
</organism>
<dbReference type="GO" id="GO:0003677">
    <property type="term" value="F:DNA binding"/>
    <property type="evidence" value="ECO:0007669"/>
    <property type="project" value="InterPro"/>
</dbReference>
<dbReference type="PANTHER" id="PTHR33055">
    <property type="entry name" value="TRANSPOSASE FOR INSERTION SEQUENCE ELEMENT IS1111A"/>
    <property type="match status" value="1"/>
</dbReference>
<dbReference type="InterPro" id="IPR047650">
    <property type="entry name" value="Transpos_IS110"/>
</dbReference>
<comment type="caution">
    <text evidence="2">The sequence shown here is derived from an EMBL/GenBank/DDBJ whole genome shotgun (WGS) entry which is preliminary data.</text>
</comment>
<protein>
    <submittedName>
        <fullName evidence="2">IS110 family transposase</fullName>
    </submittedName>
</protein>
<dbReference type="InterPro" id="IPR003346">
    <property type="entry name" value="Transposase_20"/>
</dbReference>